<feature type="binding site" evidence="8">
    <location>
        <position position="519"/>
    </location>
    <ligand>
        <name>Zn(2+)</name>
        <dbReference type="ChEBI" id="CHEBI:29105"/>
        <label>2</label>
    </ligand>
</feature>
<comment type="similarity">
    <text evidence="8">Belongs to the helicase family. PriA subfamily.</text>
</comment>
<dbReference type="InterPro" id="IPR040498">
    <property type="entry name" value="PriA_CRR"/>
</dbReference>
<dbReference type="NCBIfam" id="NF004066">
    <property type="entry name" value="PRK05580.1-3"/>
    <property type="match status" value="1"/>
</dbReference>
<dbReference type="InterPro" id="IPR001650">
    <property type="entry name" value="Helicase_C-like"/>
</dbReference>
<comment type="catalytic activity">
    <reaction evidence="8">
        <text>ATP + H2O = ADP + phosphate + H(+)</text>
        <dbReference type="Rhea" id="RHEA:13065"/>
        <dbReference type="ChEBI" id="CHEBI:15377"/>
        <dbReference type="ChEBI" id="CHEBI:15378"/>
        <dbReference type="ChEBI" id="CHEBI:30616"/>
        <dbReference type="ChEBI" id="CHEBI:43474"/>
        <dbReference type="ChEBI" id="CHEBI:456216"/>
        <dbReference type="EC" id="5.6.2.4"/>
    </reaction>
</comment>
<keyword evidence="6 8" id="KW-0067">ATP-binding</keyword>
<evidence type="ECO:0000256" key="5">
    <source>
        <dbReference type="ARBA" id="ARBA00022833"/>
    </source>
</evidence>
<feature type="domain" description="Helicase ATP-binding" evidence="9">
    <location>
        <begin position="264"/>
        <end position="429"/>
    </location>
</feature>
<dbReference type="Pfam" id="PF00271">
    <property type="entry name" value="Helicase_C"/>
    <property type="match status" value="1"/>
</dbReference>
<feature type="domain" description="Helicase C-terminal" evidence="10">
    <location>
        <begin position="527"/>
        <end position="684"/>
    </location>
</feature>
<accession>A0ABV2J9B3</accession>
<feature type="binding site" evidence="8">
    <location>
        <position position="535"/>
    </location>
    <ligand>
        <name>Zn(2+)</name>
        <dbReference type="ChEBI" id="CHEBI:29105"/>
        <label>1</label>
    </ligand>
</feature>
<comment type="catalytic activity">
    <reaction evidence="8">
        <text>Couples ATP hydrolysis with the unwinding of duplex DNA by translocating in the 3'-5' direction.</text>
        <dbReference type="EC" id="5.6.2.4"/>
    </reaction>
</comment>
<evidence type="ECO:0000313" key="11">
    <source>
        <dbReference type="EMBL" id="MET3617367.1"/>
    </source>
</evidence>
<evidence type="ECO:0000256" key="4">
    <source>
        <dbReference type="ARBA" id="ARBA00022741"/>
    </source>
</evidence>
<feature type="binding site" evidence="8">
    <location>
        <position position="501"/>
    </location>
    <ligand>
        <name>Zn(2+)</name>
        <dbReference type="ChEBI" id="CHEBI:29105"/>
        <label>2</label>
    </ligand>
</feature>
<dbReference type="HAMAP" id="MF_00983">
    <property type="entry name" value="PriA"/>
    <property type="match status" value="1"/>
</dbReference>
<dbReference type="Proteomes" id="UP001549162">
    <property type="component" value="Unassembled WGS sequence"/>
</dbReference>
<keyword evidence="8" id="KW-0347">Helicase</keyword>
<feature type="binding site" evidence="8">
    <location>
        <position position="504"/>
    </location>
    <ligand>
        <name>Zn(2+)</name>
        <dbReference type="ChEBI" id="CHEBI:29105"/>
        <label>2</label>
    </ligand>
</feature>
<keyword evidence="5 8" id="KW-0862">Zinc</keyword>
<keyword evidence="1 8" id="KW-0639">Primosome</keyword>
<dbReference type="Pfam" id="PF18319">
    <property type="entry name" value="Zn_ribbon_PriA"/>
    <property type="match status" value="1"/>
</dbReference>
<dbReference type="PROSITE" id="PS51192">
    <property type="entry name" value="HELICASE_ATP_BIND_1"/>
    <property type="match status" value="1"/>
</dbReference>
<comment type="subunit">
    <text evidence="8">Component of the replication restart primosome.</text>
</comment>
<dbReference type="SUPFAM" id="SSF52540">
    <property type="entry name" value="P-loop containing nucleoside triphosphate hydrolases"/>
    <property type="match status" value="1"/>
</dbReference>
<dbReference type="InterPro" id="IPR042115">
    <property type="entry name" value="PriA_3primeBD_sf"/>
</dbReference>
<feature type="binding site" evidence="8">
    <location>
        <position position="532"/>
    </location>
    <ligand>
        <name>Zn(2+)</name>
        <dbReference type="ChEBI" id="CHEBI:29105"/>
        <label>1</label>
    </ligand>
</feature>
<evidence type="ECO:0000313" key="12">
    <source>
        <dbReference type="Proteomes" id="UP001549162"/>
    </source>
</evidence>
<dbReference type="InterPro" id="IPR027417">
    <property type="entry name" value="P-loop_NTPase"/>
</dbReference>
<dbReference type="Pfam" id="PF17764">
    <property type="entry name" value="PriA_3primeBD"/>
    <property type="match status" value="1"/>
</dbReference>
<organism evidence="11 12">
    <name type="scientific">Peptoniphilus olsenii</name>
    <dbReference type="NCBI Taxonomy" id="411570"/>
    <lineage>
        <taxon>Bacteria</taxon>
        <taxon>Bacillati</taxon>
        <taxon>Bacillota</taxon>
        <taxon>Tissierellia</taxon>
        <taxon>Tissierellales</taxon>
        <taxon>Peptoniphilaceae</taxon>
        <taxon>Peptoniphilus</taxon>
    </lineage>
</organism>
<keyword evidence="3 8" id="KW-0479">Metal-binding</keyword>
<dbReference type="EC" id="5.6.2.4" evidence="8"/>
<dbReference type="RefSeq" id="WP_354367745.1">
    <property type="nucleotide sequence ID" value="NZ_JBEPMA010000004.1"/>
</dbReference>
<dbReference type="CDD" id="cd18804">
    <property type="entry name" value="SF2_C_priA"/>
    <property type="match status" value="1"/>
</dbReference>
<dbReference type="InterPro" id="IPR005259">
    <property type="entry name" value="PriA"/>
</dbReference>
<evidence type="ECO:0000256" key="1">
    <source>
        <dbReference type="ARBA" id="ARBA00022515"/>
    </source>
</evidence>
<dbReference type="PANTHER" id="PTHR30580">
    <property type="entry name" value="PRIMOSOMAL PROTEIN N"/>
    <property type="match status" value="1"/>
</dbReference>
<keyword evidence="4 8" id="KW-0547">Nucleotide-binding</keyword>
<dbReference type="PROSITE" id="PS51194">
    <property type="entry name" value="HELICASE_CTER"/>
    <property type="match status" value="1"/>
</dbReference>
<name>A0ABV2J9B3_9FIRM</name>
<keyword evidence="2 8" id="KW-0235">DNA replication</keyword>
<gene>
    <name evidence="8" type="primary">priA</name>
    <name evidence="11" type="ORF">ABID14_000996</name>
</gene>
<feature type="binding site" evidence="8">
    <location>
        <position position="495"/>
    </location>
    <ligand>
        <name>Zn(2+)</name>
        <dbReference type="ChEBI" id="CHEBI:29105"/>
        <label>1</label>
    </ligand>
</feature>
<evidence type="ECO:0000256" key="3">
    <source>
        <dbReference type="ARBA" id="ARBA00022723"/>
    </source>
</evidence>
<evidence type="ECO:0000259" key="9">
    <source>
        <dbReference type="PROSITE" id="PS51192"/>
    </source>
</evidence>
<dbReference type="SMART" id="SM00490">
    <property type="entry name" value="HELICc"/>
    <property type="match status" value="1"/>
</dbReference>
<dbReference type="CDD" id="cd17929">
    <property type="entry name" value="DEXHc_priA"/>
    <property type="match status" value="1"/>
</dbReference>
<evidence type="ECO:0000256" key="8">
    <source>
        <dbReference type="HAMAP-Rule" id="MF_00983"/>
    </source>
</evidence>
<evidence type="ECO:0000259" key="10">
    <source>
        <dbReference type="PROSITE" id="PS51194"/>
    </source>
</evidence>
<keyword evidence="8 11" id="KW-0378">Hydrolase</keyword>
<comment type="caution">
    <text evidence="11">The sequence shown here is derived from an EMBL/GenBank/DDBJ whole genome shotgun (WGS) entry which is preliminary data.</text>
</comment>
<dbReference type="EMBL" id="JBEPMA010000004">
    <property type="protein sequence ID" value="MET3617367.1"/>
    <property type="molecule type" value="Genomic_DNA"/>
</dbReference>
<keyword evidence="7 8" id="KW-0238">DNA-binding</keyword>
<dbReference type="NCBIfam" id="TIGR00595">
    <property type="entry name" value="priA"/>
    <property type="match status" value="1"/>
</dbReference>
<evidence type="ECO:0000256" key="7">
    <source>
        <dbReference type="ARBA" id="ARBA00023125"/>
    </source>
</evidence>
<evidence type="ECO:0000256" key="2">
    <source>
        <dbReference type="ARBA" id="ARBA00022705"/>
    </source>
</evidence>
<dbReference type="GO" id="GO:0016787">
    <property type="term" value="F:hydrolase activity"/>
    <property type="evidence" value="ECO:0007669"/>
    <property type="project" value="UniProtKB-KW"/>
</dbReference>
<dbReference type="Gene3D" id="3.40.50.300">
    <property type="entry name" value="P-loop containing nucleotide triphosphate hydrolases"/>
    <property type="match status" value="2"/>
</dbReference>
<keyword evidence="8" id="KW-0413">Isomerase</keyword>
<comment type="function">
    <text evidence="8">Initiates the restart of stalled replication forks, which reloads the replicative helicase on sites other than the origin of replication. Recognizes and binds to abandoned replication forks and remodels them to uncover a helicase loading site. Promotes assembly of the primosome at these replication forks.</text>
</comment>
<protein>
    <recommendedName>
        <fullName evidence="8">Replication restart protein PriA</fullName>
    </recommendedName>
    <alternativeName>
        <fullName evidence="8">ATP-dependent DNA helicase PriA</fullName>
        <ecNumber evidence="8">5.6.2.4</ecNumber>
    </alternativeName>
    <alternativeName>
        <fullName evidence="8">DNA 3'-5' helicase PriA</fullName>
    </alternativeName>
</protein>
<dbReference type="SMART" id="SM00487">
    <property type="entry name" value="DEXDc"/>
    <property type="match status" value="1"/>
</dbReference>
<sequence>MFVDIFIENNFQKIDSLYTYIADSDMNIGVGKRVLVSFGNSYRVGIILKTYKDYKGNYLNKLKKIEKVLDDEPIISDDLIELGLWMKDRYLVGYSKAFAPILPPGNLQKIKKKIEIIKYPSGDDLKKLNSINLNTFYEDLEDNEKNIIAGLRKKNYIKYKYLPITEIKPKMLNFIKISKNIDLKLMEDLTDKQIQVFNYIKDKSQVSRKELMQNLQISYSPIKTLIERGLIEEFKKEVSRTPQTVRTISNSHRLNEEQQRAYKNILKTKKEVSLLYGLTGSGKTEVYLHLVKRVIEQGGDVIVLVPEIGLTPQMIDRFKNRFGNKVAIIHSKLSSGERYDEYRKVLNGEVNIVVGVRSAVFVPFKNLKMIIIDESHDSSYSFHDNLKYDTIEVAIMRMKNKGKVLLGSATPSIESYFCAEKNIYNLQTLKNRATKGAVLPKTTIVDMRDELIKGNISIFSKELQDSINQKLKDKEQIILFLNRRGFSNFISCRSCGEVIKCDNCDISMTYHKSKSRLICHYCGSTKLLPHKCPSCGSKFIKQFGIGTQKVEEEVKKLFPNARVLRMDRDTTSKKNSYDKFYKNIKDGKADIIVGTQMISKGFDFENVTLVGIIAADLSMYVSDYRATENTFQLITQVSGRAGRASKKGEVIIQTYNPTSDVIKFSAQGDFEDFYDYELSERKLYEYPPFTKLIDIEVSSIDENLSYKWTDKILKLIGENSKGINIKVTNLIKMPKIKQRYKTKFTIKISPKELTLLLDILNRVIINSKIKDELKVYLNIEF</sequence>
<dbReference type="InterPro" id="IPR041222">
    <property type="entry name" value="PriA_3primeBD"/>
</dbReference>
<reference evidence="11 12" key="1">
    <citation type="submission" date="2024-06" db="EMBL/GenBank/DDBJ databases">
        <title>Genomic Encyclopedia of Type Strains, Phase IV (KMG-IV): sequencing the most valuable type-strain genomes for metagenomic binning, comparative biology and taxonomic classification.</title>
        <authorList>
            <person name="Goeker M."/>
        </authorList>
    </citation>
    <scope>NUCLEOTIDE SEQUENCE [LARGE SCALE GENOMIC DNA]</scope>
    <source>
        <strain evidence="11 12">DSM 21460</strain>
    </source>
</reference>
<feature type="binding site" evidence="8">
    <location>
        <position position="522"/>
    </location>
    <ligand>
        <name>Zn(2+)</name>
        <dbReference type="ChEBI" id="CHEBI:29105"/>
        <label>2</label>
    </ligand>
</feature>
<proteinExistence type="inferred from homology"/>
<dbReference type="InterPro" id="IPR011545">
    <property type="entry name" value="DEAD/DEAH_box_helicase_dom"/>
</dbReference>
<feature type="binding site" evidence="8">
    <location>
        <position position="492"/>
    </location>
    <ligand>
        <name>Zn(2+)</name>
        <dbReference type="ChEBI" id="CHEBI:29105"/>
        <label>1</label>
    </ligand>
</feature>
<dbReference type="Pfam" id="PF00270">
    <property type="entry name" value="DEAD"/>
    <property type="match status" value="1"/>
</dbReference>
<keyword evidence="12" id="KW-1185">Reference proteome</keyword>
<dbReference type="PANTHER" id="PTHR30580:SF0">
    <property type="entry name" value="PRIMOSOMAL PROTEIN N"/>
    <property type="match status" value="1"/>
</dbReference>
<evidence type="ECO:0000256" key="6">
    <source>
        <dbReference type="ARBA" id="ARBA00022840"/>
    </source>
</evidence>
<comment type="cofactor">
    <cofactor evidence="8">
        <name>Zn(2+)</name>
        <dbReference type="ChEBI" id="CHEBI:29105"/>
    </cofactor>
    <text evidence="8">Binds 2 zinc ions per subunit.</text>
</comment>
<dbReference type="InterPro" id="IPR014001">
    <property type="entry name" value="Helicase_ATP-bd"/>
</dbReference>
<dbReference type="Gene3D" id="3.40.1440.60">
    <property type="entry name" value="PriA, 3(prime) DNA-binding domain"/>
    <property type="match status" value="1"/>
</dbReference>